<evidence type="ECO:0000313" key="3">
    <source>
        <dbReference type="Proteomes" id="UP001447188"/>
    </source>
</evidence>
<feature type="coiled-coil region" evidence="1">
    <location>
        <begin position="45"/>
        <end position="84"/>
    </location>
</feature>
<organism evidence="2 3">
    <name type="scientific">Discina gigas</name>
    <dbReference type="NCBI Taxonomy" id="1032678"/>
    <lineage>
        <taxon>Eukaryota</taxon>
        <taxon>Fungi</taxon>
        <taxon>Dikarya</taxon>
        <taxon>Ascomycota</taxon>
        <taxon>Pezizomycotina</taxon>
        <taxon>Pezizomycetes</taxon>
        <taxon>Pezizales</taxon>
        <taxon>Discinaceae</taxon>
        <taxon>Discina</taxon>
    </lineage>
</organism>
<reference evidence="2 3" key="1">
    <citation type="submission" date="2024-02" db="EMBL/GenBank/DDBJ databases">
        <title>Discinaceae phylogenomics.</title>
        <authorList>
            <person name="Dirks A.C."/>
            <person name="James T.Y."/>
        </authorList>
    </citation>
    <scope>NUCLEOTIDE SEQUENCE [LARGE SCALE GENOMIC DNA]</scope>
    <source>
        <strain evidence="2 3">ACD0624</strain>
    </source>
</reference>
<gene>
    <name evidence="2" type="ORF">Q9L58_009728</name>
</gene>
<keyword evidence="3" id="KW-1185">Reference proteome</keyword>
<evidence type="ECO:0000256" key="1">
    <source>
        <dbReference type="SAM" id="Coils"/>
    </source>
</evidence>
<evidence type="ECO:0000313" key="2">
    <source>
        <dbReference type="EMBL" id="KAL0631410.1"/>
    </source>
</evidence>
<feature type="non-terminal residue" evidence="2">
    <location>
        <position position="1"/>
    </location>
</feature>
<keyword evidence="1" id="KW-0175">Coiled coil</keyword>
<name>A0ABR3G641_9PEZI</name>
<dbReference type="Proteomes" id="UP001447188">
    <property type="component" value="Unassembled WGS sequence"/>
</dbReference>
<dbReference type="EMBL" id="JBBBZM010000253">
    <property type="protein sequence ID" value="KAL0631410.1"/>
    <property type="molecule type" value="Genomic_DNA"/>
</dbReference>
<comment type="caution">
    <text evidence="2">The sequence shown here is derived from an EMBL/GenBank/DDBJ whole genome shotgun (WGS) entry which is preliminary data.</text>
</comment>
<accession>A0ABR3G641</accession>
<protein>
    <submittedName>
        <fullName evidence="2">Uncharacterized protein</fullName>
    </submittedName>
</protein>
<proteinExistence type="predicted"/>
<sequence>DAWSTPESTFRAAAALDNQFQLGINAAVPWSKPSPKSRQWWTPEIKQLKIAMNNAQREIRTLNLEEAKKERKKAARKWRAAIRQA</sequence>